<keyword evidence="2" id="KW-1185">Reference proteome</keyword>
<dbReference type="OrthoDB" id="6742823at2759"/>
<protein>
    <submittedName>
        <fullName evidence="1">Uncharacterized protein</fullName>
    </submittedName>
</protein>
<dbReference type="Proteomes" id="UP001153712">
    <property type="component" value="Chromosome 5"/>
</dbReference>
<reference evidence="1" key="1">
    <citation type="submission" date="2022-01" db="EMBL/GenBank/DDBJ databases">
        <authorList>
            <person name="King R."/>
        </authorList>
    </citation>
    <scope>NUCLEOTIDE SEQUENCE</scope>
</reference>
<organism evidence="1 2">
    <name type="scientific">Phyllotreta striolata</name>
    <name type="common">Striped flea beetle</name>
    <name type="synonym">Crioceris striolata</name>
    <dbReference type="NCBI Taxonomy" id="444603"/>
    <lineage>
        <taxon>Eukaryota</taxon>
        <taxon>Metazoa</taxon>
        <taxon>Ecdysozoa</taxon>
        <taxon>Arthropoda</taxon>
        <taxon>Hexapoda</taxon>
        <taxon>Insecta</taxon>
        <taxon>Pterygota</taxon>
        <taxon>Neoptera</taxon>
        <taxon>Endopterygota</taxon>
        <taxon>Coleoptera</taxon>
        <taxon>Polyphaga</taxon>
        <taxon>Cucujiformia</taxon>
        <taxon>Chrysomeloidea</taxon>
        <taxon>Chrysomelidae</taxon>
        <taxon>Galerucinae</taxon>
        <taxon>Alticini</taxon>
        <taxon>Phyllotreta</taxon>
    </lineage>
</organism>
<accession>A0A9N9TUQ1</accession>
<evidence type="ECO:0000313" key="2">
    <source>
        <dbReference type="Proteomes" id="UP001153712"/>
    </source>
</evidence>
<proteinExistence type="predicted"/>
<dbReference type="EMBL" id="OU900098">
    <property type="protein sequence ID" value="CAG9862216.1"/>
    <property type="molecule type" value="Genomic_DNA"/>
</dbReference>
<gene>
    <name evidence="1" type="ORF">PHYEVI_LOCUS8536</name>
</gene>
<sequence length="147" mass="14721">MCTPAPCPVPCPPTCGPFPPCAPCRPPGCNPMCAIPPSVQAGLPIPCVASIPAPSPRCGPSAPIPCYGTVECFPTPPVPCAPLGQPSTPTSLIYTATVTCVPSPVAYPCPPCPPCGGTCGPCGGPPVSATCPNPCDPRCMHPPFEPY</sequence>
<name>A0A9N9TUQ1_PHYSR</name>
<dbReference type="AlphaFoldDB" id="A0A9N9TUQ1"/>
<evidence type="ECO:0000313" key="1">
    <source>
        <dbReference type="EMBL" id="CAG9862216.1"/>
    </source>
</evidence>